<feature type="coiled-coil region" evidence="1">
    <location>
        <begin position="713"/>
        <end position="740"/>
    </location>
</feature>
<evidence type="ECO:0008006" key="6">
    <source>
        <dbReference type="Google" id="ProtNLM"/>
    </source>
</evidence>
<feature type="compositionally biased region" description="Gly residues" evidence="2">
    <location>
        <begin position="866"/>
        <end position="885"/>
    </location>
</feature>
<feature type="transmembrane region" description="Helical" evidence="3">
    <location>
        <begin position="164"/>
        <end position="185"/>
    </location>
</feature>
<feature type="transmembrane region" description="Helical" evidence="3">
    <location>
        <begin position="29"/>
        <end position="54"/>
    </location>
</feature>
<dbReference type="RefSeq" id="WP_105357779.1">
    <property type="nucleotide sequence ID" value="NZ_PUIB01000023.1"/>
</dbReference>
<evidence type="ECO:0000256" key="3">
    <source>
        <dbReference type="SAM" id="Phobius"/>
    </source>
</evidence>
<reference evidence="4 5" key="1">
    <citation type="submission" date="2018-02" db="EMBL/GenBank/DDBJ databases">
        <title>Comparative genomes isolates from brazilian mangrove.</title>
        <authorList>
            <person name="Araujo J.E."/>
            <person name="Taketani R.G."/>
            <person name="Silva M.C.P."/>
            <person name="Loureco M.V."/>
            <person name="Andreote F.D."/>
        </authorList>
    </citation>
    <scope>NUCLEOTIDE SEQUENCE [LARGE SCALE GENOMIC DNA]</scope>
    <source>
        <strain evidence="4 5">NAP PRIS-MGV</strain>
    </source>
</reference>
<sequence length="942" mass="102656">MQRHEPSLKRESSGESLAAKLREVTTRYLCVQFLAALGWGLICLVFILAITVWLDLLFDLAPAFRAAAPWGALVTGLILIGGLFTWRKRLFTPQSGARLIDATANAQGVVLSGWDLLQALGSNTTANSETSVGLAQLAIADASQQAAGVSASKTVSLQPAKRPWTGILGGVLLVGALVLIAPQMVRTEWNRFLQPWNDVPPASSTQLVLVPGDVDVRYGDPLEVFVEVHGDPVADDVELVLTASAGQEEVIPTFQESDGRWRTMLTQLTEPGEYYARSFGTRSRRHKITILTVPEIEEVQAEVIPPPYARGLGRYEGPLPSQGIAALAGTVIRLTARSQRPLAGGEITWTDASGSTSIEMTASETGGKQAVGELVIESAGTFELRVRDIEGQVSRDAAAATVTLKPDHRPFIRLLKPKAVSLATPSAYLPIEIAAEDDYGLAKIELYRSLNDSRALPVSLPLLSETPRRQFDALTLPLSAYGLQPGDQIKLFARCEDNDPAGAKGAETPVATVHIISQEEFEKMQRAREGLNVLLSKYRQAQRMMENLRAQAKELQEKTKEKKGLIPKEDREQAQKLADQMRKNAQMLSRAAKSSLPYDSDQEMAQQLEQLAKQLAQAADQLERQLKRLEGNENQMAALDVELNDLLSMLETQSDLYEESTLMPLKRLEEVMPLLIAESRFVQLVKAQRSLADRLTNLKGRDDIDDPALKARMRDLQAEQNRLAKELESLMADVEDAALQIPDEEDLVELKKSAEEFAQALRESGAATEMDLAEQGLAEFSGTRGHEHAEKAAVALESLLEKSGEMGQQGQGSLKFRPSMASLGKTAGQLLAEMGLGQGGGNGYSALRNNKPGLYGNLPTMAGQEGENGGEQQGRTGSGDGGEPGVWGDNPDLASWEEEQGPAETGGGGMSLIPLRYRDRVGEYFRRLSTEFQKADVYQEED</sequence>
<keyword evidence="3" id="KW-0472">Membrane</keyword>
<dbReference type="AlphaFoldDB" id="A0A2S8FA99"/>
<gene>
    <name evidence="4" type="ORF">C5Y98_22925</name>
</gene>
<evidence type="ECO:0000313" key="5">
    <source>
        <dbReference type="Proteomes" id="UP000239388"/>
    </source>
</evidence>
<name>A0A2S8FA99_9BACT</name>
<protein>
    <recommendedName>
        <fullName evidence="6">DUF4175 domain-containing protein</fullName>
    </recommendedName>
</protein>
<comment type="caution">
    <text evidence="4">The sequence shown here is derived from an EMBL/GenBank/DDBJ whole genome shotgun (WGS) entry which is preliminary data.</text>
</comment>
<feature type="region of interest" description="Disordered" evidence="2">
    <location>
        <begin position="557"/>
        <end position="578"/>
    </location>
</feature>
<accession>A0A2S8FA99</accession>
<keyword evidence="1" id="KW-0175">Coiled coil</keyword>
<keyword evidence="3" id="KW-1133">Transmembrane helix</keyword>
<proteinExistence type="predicted"/>
<feature type="transmembrane region" description="Helical" evidence="3">
    <location>
        <begin position="66"/>
        <end position="86"/>
    </location>
</feature>
<evidence type="ECO:0000313" key="4">
    <source>
        <dbReference type="EMBL" id="PQO29062.1"/>
    </source>
</evidence>
<dbReference type="OrthoDB" id="245053at2"/>
<keyword evidence="3" id="KW-0812">Transmembrane</keyword>
<dbReference type="EMBL" id="PUIB01000023">
    <property type="protein sequence ID" value="PQO29062.1"/>
    <property type="molecule type" value="Genomic_DNA"/>
</dbReference>
<dbReference type="Proteomes" id="UP000239388">
    <property type="component" value="Unassembled WGS sequence"/>
</dbReference>
<feature type="region of interest" description="Disordered" evidence="2">
    <location>
        <begin position="860"/>
        <end position="912"/>
    </location>
</feature>
<organism evidence="4 5">
    <name type="scientific">Blastopirellula marina</name>
    <dbReference type="NCBI Taxonomy" id="124"/>
    <lineage>
        <taxon>Bacteria</taxon>
        <taxon>Pseudomonadati</taxon>
        <taxon>Planctomycetota</taxon>
        <taxon>Planctomycetia</taxon>
        <taxon>Pirellulales</taxon>
        <taxon>Pirellulaceae</taxon>
        <taxon>Blastopirellula</taxon>
    </lineage>
</organism>
<evidence type="ECO:0000256" key="1">
    <source>
        <dbReference type="SAM" id="Coils"/>
    </source>
</evidence>
<evidence type="ECO:0000256" key="2">
    <source>
        <dbReference type="SAM" id="MobiDB-lite"/>
    </source>
</evidence>